<keyword evidence="2 5" id="KW-0238">DNA-binding</keyword>
<dbReference type="RefSeq" id="WP_165832795.1">
    <property type="nucleotide sequence ID" value="NZ_JAXYZK010000059.1"/>
</dbReference>
<name>A0A2U1B954_9BACT</name>
<reference evidence="5 6" key="1">
    <citation type="submission" date="2018-04" db="EMBL/GenBank/DDBJ databases">
        <title>Genomic Encyclopedia of Type Strains, Phase IV (KMG-IV): sequencing the most valuable type-strain genomes for metagenomic binning, comparative biology and taxonomic classification.</title>
        <authorList>
            <person name="Goeker M."/>
        </authorList>
    </citation>
    <scope>NUCLEOTIDE SEQUENCE [LARGE SCALE GENOMIC DNA]</scope>
    <source>
        <strain evidence="5 6">DSM 14823</strain>
    </source>
</reference>
<protein>
    <submittedName>
        <fullName evidence="5">DNA-binding LacI/PurR family transcriptional regulator</fullName>
    </submittedName>
</protein>
<dbReference type="GO" id="GO:0003700">
    <property type="term" value="F:DNA-binding transcription factor activity"/>
    <property type="evidence" value="ECO:0007669"/>
    <property type="project" value="InterPro"/>
</dbReference>
<dbReference type="CDD" id="cd07377">
    <property type="entry name" value="WHTH_GntR"/>
    <property type="match status" value="1"/>
</dbReference>
<dbReference type="InterPro" id="IPR046335">
    <property type="entry name" value="LacI/GalR-like_sensor"/>
</dbReference>
<evidence type="ECO:0000256" key="2">
    <source>
        <dbReference type="ARBA" id="ARBA00023125"/>
    </source>
</evidence>
<dbReference type="InterPro" id="IPR028082">
    <property type="entry name" value="Peripla_BP_I"/>
</dbReference>
<dbReference type="Gene3D" id="3.40.50.2300">
    <property type="match status" value="2"/>
</dbReference>
<dbReference type="SMART" id="SM00345">
    <property type="entry name" value="HTH_GNTR"/>
    <property type="match status" value="1"/>
</dbReference>
<keyword evidence="6" id="KW-1185">Reference proteome</keyword>
<dbReference type="PROSITE" id="PS50949">
    <property type="entry name" value="HTH_GNTR"/>
    <property type="match status" value="1"/>
</dbReference>
<dbReference type="Proteomes" id="UP000245959">
    <property type="component" value="Unassembled WGS sequence"/>
</dbReference>
<organism evidence="5 6">
    <name type="scientific">Victivallis vadensis</name>
    <dbReference type="NCBI Taxonomy" id="172901"/>
    <lineage>
        <taxon>Bacteria</taxon>
        <taxon>Pseudomonadati</taxon>
        <taxon>Lentisphaerota</taxon>
        <taxon>Lentisphaeria</taxon>
        <taxon>Victivallales</taxon>
        <taxon>Victivallaceae</taxon>
        <taxon>Victivallis</taxon>
    </lineage>
</organism>
<dbReference type="InterPro" id="IPR036388">
    <property type="entry name" value="WH-like_DNA-bd_sf"/>
</dbReference>
<dbReference type="SUPFAM" id="SSF46785">
    <property type="entry name" value="Winged helix' DNA-binding domain"/>
    <property type="match status" value="1"/>
</dbReference>
<proteinExistence type="predicted"/>
<dbReference type="PANTHER" id="PTHR30146:SF120">
    <property type="entry name" value="ALANINE RACEMASE"/>
    <property type="match status" value="1"/>
</dbReference>
<dbReference type="EMBL" id="QEKH01000003">
    <property type="protein sequence ID" value="PVY45194.1"/>
    <property type="molecule type" value="Genomic_DNA"/>
</dbReference>
<evidence type="ECO:0000256" key="1">
    <source>
        <dbReference type="ARBA" id="ARBA00023015"/>
    </source>
</evidence>
<dbReference type="Gene3D" id="1.10.10.10">
    <property type="entry name" value="Winged helix-like DNA-binding domain superfamily/Winged helix DNA-binding domain"/>
    <property type="match status" value="1"/>
</dbReference>
<evidence type="ECO:0000313" key="5">
    <source>
        <dbReference type="EMBL" id="PVY45194.1"/>
    </source>
</evidence>
<dbReference type="SUPFAM" id="SSF53822">
    <property type="entry name" value="Periplasmic binding protein-like I"/>
    <property type="match status" value="1"/>
</dbReference>
<dbReference type="GeneID" id="78294095"/>
<dbReference type="AlphaFoldDB" id="A0A2U1B954"/>
<dbReference type="InterPro" id="IPR000524">
    <property type="entry name" value="Tscrpt_reg_HTH_GntR"/>
</dbReference>
<evidence type="ECO:0000256" key="3">
    <source>
        <dbReference type="ARBA" id="ARBA00023163"/>
    </source>
</evidence>
<feature type="domain" description="HTH gntR-type" evidence="4">
    <location>
        <begin position="5"/>
        <end position="72"/>
    </location>
</feature>
<dbReference type="Pfam" id="PF13377">
    <property type="entry name" value="Peripla_BP_3"/>
    <property type="match status" value="1"/>
</dbReference>
<sequence length="348" mass="39603">MIQANYKHEQLAEVLREEIFSGAFAGGRFHTVKAMMERFQVSQATLTRALQPLYEEGLIYSVSGKGTFVARELKNRASSVPGTIYCIAAYEEMFDPARTSPDWCFTQLMVKGIVSAARKHDMTVNIAPMATTLDAFKCIAVPGSSMCIFLNYNTCEQLVEYAVKKQIPYSLYINDPIHRKLNLVFCDVGKATEDAVEYLIGRGRRNIIFLGDCPDSARHRGYRRALRRHGIPYRSDYCWFNYRALPDPIRLEVEQKIDHFPEVTAIMATSDLRAVGAWNAVKNRPQKPALISMDNMWKYYNFPTPLTTMDMHLEQAGEALLENLLKKARDGRDRQQTIPYSLSQGETA</sequence>
<dbReference type="InterPro" id="IPR036390">
    <property type="entry name" value="WH_DNA-bd_sf"/>
</dbReference>
<dbReference type="PANTHER" id="PTHR30146">
    <property type="entry name" value="LACI-RELATED TRANSCRIPTIONAL REPRESSOR"/>
    <property type="match status" value="1"/>
</dbReference>
<dbReference type="Pfam" id="PF00392">
    <property type="entry name" value="GntR"/>
    <property type="match status" value="1"/>
</dbReference>
<keyword evidence="1" id="KW-0805">Transcription regulation</keyword>
<evidence type="ECO:0000313" key="6">
    <source>
        <dbReference type="Proteomes" id="UP000245959"/>
    </source>
</evidence>
<comment type="caution">
    <text evidence="5">The sequence shown here is derived from an EMBL/GenBank/DDBJ whole genome shotgun (WGS) entry which is preliminary data.</text>
</comment>
<dbReference type="GO" id="GO:0000976">
    <property type="term" value="F:transcription cis-regulatory region binding"/>
    <property type="evidence" value="ECO:0007669"/>
    <property type="project" value="TreeGrafter"/>
</dbReference>
<evidence type="ECO:0000259" key="4">
    <source>
        <dbReference type="PROSITE" id="PS50949"/>
    </source>
</evidence>
<keyword evidence="3" id="KW-0804">Transcription</keyword>
<dbReference type="CDD" id="cd06267">
    <property type="entry name" value="PBP1_LacI_sugar_binding-like"/>
    <property type="match status" value="1"/>
</dbReference>
<accession>A0A2U1B954</accession>
<gene>
    <name evidence="5" type="ORF">C8D82_103108</name>
</gene>